<dbReference type="InterPro" id="IPR011013">
    <property type="entry name" value="Gal_mutarotase_sf_dom"/>
</dbReference>
<dbReference type="PROSITE" id="PS00545">
    <property type="entry name" value="ALDOSE_1_EPIMERASE"/>
    <property type="match status" value="1"/>
</dbReference>
<evidence type="ECO:0000256" key="6">
    <source>
        <dbReference type="ARBA" id="ARBA00023235"/>
    </source>
</evidence>
<evidence type="ECO:0000313" key="13">
    <source>
        <dbReference type="Proteomes" id="UP000003643"/>
    </source>
</evidence>
<sequence>MRYFFNSYGGKLEKIKVYTLENEFLKVELLNLGAIIKKIELKNKNGDVKNVVLGYENIEKYRENPAYLGAIIGRTAGRIKDGILKIDDIKYQLDKNNNGNTLHGGKKSISHRFWNVGKIENGLCFSIKSFRLDNGYPANIEIKVSYILNNNELLIKYFATTDNLTYLNLTNHSYFNLNGNPNNSIYEDILKIDSDYLIGIDKNSIPCKTINLDNNIFDFRESKKLEEFFKADDEQKTLANNGIDHPYIFNKEIGKLEIKNLESGIKISVETDNPAVVIYTANYLQDIGFKKHSAICFETQEAPSLYRDEDINIYPTFIDKNTNYGKYTKFIFEIN</sequence>
<dbReference type="InterPro" id="IPR018052">
    <property type="entry name" value="Ald1_epimerase_CS"/>
</dbReference>
<evidence type="ECO:0000256" key="7">
    <source>
        <dbReference type="ARBA" id="ARBA00023277"/>
    </source>
</evidence>
<dbReference type="InterPro" id="IPR015443">
    <property type="entry name" value="Aldose_1-epimerase"/>
</dbReference>
<comment type="similarity">
    <text evidence="3 8">Belongs to the aldose epimerase family.</text>
</comment>
<evidence type="ECO:0000256" key="1">
    <source>
        <dbReference type="ARBA" id="ARBA00001614"/>
    </source>
</evidence>
<evidence type="ECO:0000256" key="5">
    <source>
        <dbReference type="ARBA" id="ARBA00014165"/>
    </source>
</evidence>
<dbReference type="EC" id="5.1.3.3" evidence="4 8"/>
<evidence type="ECO:0000256" key="8">
    <source>
        <dbReference type="PIRNR" id="PIRNR005096"/>
    </source>
</evidence>
<name>D5RFI5_FUSN2</name>
<dbReference type="Proteomes" id="UP000003643">
    <property type="component" value="Unassembled WGS sequence"/>
</dbReference>
<dbReference type="PANTHER" id="PTHR10091">
    <property type="entry name" value="ALDOSE-1-EPIMERASE"/>
    <property type="match status" value="1"/>
</dbReference>
<dbReference type="Gene3D" id="2.70.98.10">
    <property type="match status" value="1"/>
</dbReference>
<dbReference type="GO" id="GO:0004034">
    <property type="term" value="F:aldose 1-epimerase activity"/>
    <property type="evidence" value="ECO:0007669"/>
    <property type="project" value="UniProtKB-EC"/>
</dbReference>
<evidence type="ECO:0000256" key="3">
    <source>
        <dbReference type="ARBA" id="ARBA00006206"/>
    </source>
</evidence>
<feature type="active site" description="Proton acceptor" evidence="9">
    <location>
        <position position="298"/>
    </location>
</feature>
<dbReference type="InterPro" id="IPR047215">
    <property type="entry name" value="Galactose_mutarotase-like"/>
</dbReference>
<feature type="active site" description="Proton donor" evidence="9">
    <location>
        <position position="172"/>
    </location>
</feature>
<evidence type="ECO:0000256" key="10">
    <source>
        <dbReference type="PIRSR" id="PIRSR005096-2"/>
    </source>
</evidence>
<protein>
    <recommendedName>
        <fullName evidence="5 8">Aldose 1-epimerase</fullName>
        <ecNumber evidence="4 8">5.1.3.3</ecNumber>
    </recommendedName>
</protein>
<dbReference type="CDD" id="cd09019">
    <property type="entry name" value="galactose_mutarotase_like"/>
    <property type="match status" value="1"/>
</dbReference>
<reference evidence="12 13" key="1">
    <citation type="submission" date="2010-04" db="EMBL/GenBank/DDBJ databases">
        <authorList>
            <person name="Qin X."/>
            <person name="Bachman B."/>
            <person name="Battles P."/>
            <person name="Bell A."/>
            <person name="Bess C."/>
            <person name="Bickham C."/>
            <person name="Chaboub L."/>
            <person name="Chen D."/>
            <person name="Coyle M."/>
            <person name="Deiros D.R."/>
            <person name="Dinh H."/>
            <person name="Forbes L."/>
            <person name="Fowler G."/>
            <person name="Francisco L."/>
            <person name="Fu Q."/>
            <person name="Gubbala S."/>
            <person name="Hale W."/>
            <person name="Han Y."/>
            <person name="Hemphill L."/>
            <person name="Highlander S.K."/>
            <person name="Hirani K."/>
            <person name="Hogues M."/>
            <person name="Jackson L."/>
            <person name="Jakkamsetti A."/>
            <person name="Javaid M."/>
            <person name="Jiang H."/>
            <person name="Korchina V."/>
            <person name="Kovar C."/>
            <person name="Lara F."/>
            <person name="Lee S."/>
            <person name="Mata R."/>
            <person name="Mathew T."/>
            <person name="Moen C."/>
            <person name="Morales K."/>
            <person name="Munidasa M."/>
            <person name="Nazareth L."/>
            <person name="Ngo R."/>
            <person name="Nguyen L."/>
            <person name="Okwuonu G."/>
            <person name="Ongeri F."/>
            <person name="Patil S."/>
            <person name="Petrosino J."/>
            <person name="Pham C."/>
            <person name="Pham P."/>
            <person name="Pu L.-L."/>
            <person name="Puazo M."/>
            <person name="Raj R."/>
            <person name="Reid J."/>
            <person name="Rouhana J."/>
            <person name="Saada N."/>
            <person name="Shang Y."/>
            <person name="Simmons D."/>
            <person name="Thornton R."/>
            <person name="Warren J."/>
            <person name="Weissenberger G."/>
            <person name="Zhang J."/>
            <person name="Zhang L."/>
            <person name="Zhou C."/>
            <person name="Zhu D."/>
            <person name="Muzny D."/>
            <person name="Worley K."/>
            <person name="Gibbs R."/>
        </authorList>
    </citation>
    <scope>NUCLEOTIDE SEQUENCE [LARGE SCALE GENOMIC DNA]</scope>
    <source>
        <strain evidence="13">ATCC 23726 / VPI 4351</strain>
    </source>
</reference>
<comment type="caution">
    <text evidence="12">The sequence shown here is derived from an EMBL/GenBank/DDBJ whole genome shotgun (WGS) entry which is preliminary data.</text>
</comment>
<gene>
    <name evidence="12" type="ORF">HMPREF0397_1970</name>
</gene>
<dbReference type="GO" id="GO:0033499">
    <property type="term" value="P:galactose catabolic process via UDP-galactose, Leloir pathway"/>
    <property type="evidence" value="ECO:0007669"/>
    <property type="project" value="TreeGrafter"/>
</dbReference>
<dbReference type="InterPro" id="IPR008183">
    <property type="entry name" value="Aldose_1/G6P_1-epimerase"/>
</dbReference>
<dbReference type="UniPathway" id="UPA00242"/>
<evidence type="ECO:0000256" key="4">
    <source>
        <dbReference type="ARBA" id="ARBA00013185"/>
    </source>
</evidence>
<dbReference type="GO" id="GO:0006006">
    <property type="term" value="P:glucose metabolic process"/>
    <property type="evidence" value="ECO:0007669"/>
    <property type="project" value="TreeGrafter"/>
</dbReference>
<comment type="pathway">
    <text evidence="2 8">Carbohydrate metabolism; hexose metabolism.</text>
</comment>
<feature type="binding site" evidence="11">
    <location>
        <begin position="172"/>
        <end position="174"/>
    </location>
    <ligand>
        <name>beta-D-galactose</name>
        <dbReference type="ChEBI" id="CHEBI:27667"/>
    </ligand>
</feature>
<comment type="catalytic activity">
    <reaction evidence="1 8">
        <text>alpha-D-glucose = beta-D-glucose</text>
        <dbReference type="Rhea" id="RHEA:10264"/>
        <dbReference type="ChEBI" id="CHEBI:15903"/>
        <dbReference type="ChEBI" id="CHEBI:17925"/>
        <dbReference type="EC" id="5.1.3.3"/>
    </reaction>
</comment>
<feature type="binding site" evidence="10">
    <location>
        <position position="244"/>
    </location>
    <ligand>
        <name>beta-D-galactose</name>
        <dbReference type="ChEBI" id="CHEBI:27667"/>
    </ligand>
</feature>
<dbReference type="InterPro" id="IPR014718">
    <property type="entry name" value="GH-type_carb-bd"/>
</dbReference>
<evidence type="ECO:0000256" key="11">
    <source>
        <dbReference type="PIRSR" id="PIRSR005096-3"/>
    </source>
</evidence>
<dbReference type="AlphaFoldDB" id="D5RFI5"/>
<keyword evidence="7 8" id="KW-0119">Carbohydrate metabolism</keyword>
<dbReference type="GO" id="GO:0030246">
    <property type="term" value="F:carbohydrate binding"/>
    <property type="evidence" value="ECO:0007669"/>
    <property type="project" value="InterPro"/>
</dbReference>
<proteinExistence type="inferred from homology"/>
<accession>D5RFI5</accession>
<dbReference type="PANTHER" id="PTHR10091:SF0">
    <property type="entry name" value="GALACTOSE MUTAROTASE"/>
    <property type="match status" value="1"/>
</dbReference>
<dbReference type="GO" id="GO:0005737">
    <property type="term" value="C:cytoplasm"/>
    <property type="evidence" value="ECO:0007669"/>
    <property type="project" value="TreeGrafter"/>
</dbReference>
<dbReference type="PIRSF" id="PIRSF005096">
    <property type="entry name" value="GALM"/>
    <property type="match status" value="1"/>
</dbReference>
<evidence type="ECO:0000256" key="2">
    <source>
        <dbReference type="ARBA" id="ARBA00005028"/>
    </source>
</evidence>
<evidence type="ECO:0000256" key="9">
    <source>
        <dbReference type="PIRSR" id="PIRSR005096-1"/>
    </source>
</evidence>
<dbReference type="Pfam" id="PF01263">
    <property type="entry name" value="Aldose_epim"/>
    <property type="match status" value="1"/>
</dbReference>
<keyword evidence="6 8" id="KW-0413">Isomerase</keyword>
<organism evidence="12 13">
    <name type="scientific">Fusobacterium nucleatum subsp. nucleatum (strain ATCC 23726 / VPI 4351)</name>
    <dbReference type="NCBI Taxonomy" id="525283"/>
    <lineage>
        <taxon>Bacteria</taxon>
        <taxon>Fusobacteriati</taxon>
        <taxon>Fusobacteriota</taxon>
        <taxon>Fusobacteriia</taxon>
        <taxon>Fusobacteriales</taxon>
        <taxon>Fusobacteriaceae</taxon>
        <taxon>Fusobacterium</taxon>
    </lineage>
</organism>
<dbReference type="EMBL" id="ADVK01000055">
    <property type="protein sequence ID" value="EFG94449.1"/>
    <property type="molecule type" value="Genomic_DNA"/>
</dbReference>
<dbReference type="SUPFAM" id="SSF74650">
    <property type="entry name" value="Galactose mutarotase-like"/>
    <property type="match status" value="1"/>
</dbReference>
<evidence type="ECO:0000313" key="12">
    <source>
        <dbReference type="EMBL" id="EFG94449.1"/>
    </source>
</evidence>